<feature type="chain" id="PRO_5004669769" evidence="1">
    <location>
        <begin position="18"/>
        <end position="91"/>
    </location>
</feature>
<keyword evidence="1" id="KW-0732">Signal</keyword>
<evidence type="ECO:0000256" key="1">
    <source>
        <dbReference type="SAM" id="SignalP"/>
    </source>
</evidence>
<feature type="non-terminal residue" evidence="2">
    <location>
        <position position="1"/>
    </location>
</feature>
<gene>
    <name evidence="2" type="primary">atint1</name>
</gene>
<evidence type="ECO:0000313" key="2">
    <source>
        <dbReference type="EMBL" id="CDG58473.1"/>
    </source>
</evidence>
<sequence>WLGTLHCFLLTRHGACSLDCELRDLSRSLPRDRWWHVCYCELGLKPDYVPDIPFPSWCSGNWWNVLDFCRNCCGCLLFRYLCRARNEGVKL</sequence>
<name>U6E9M7_9MAGN</name>
<protein>
    <submittedName>
        <fullName evidence="2">Inositol transporter 1</fullName>
    </submittedName>
</protein>
<proteinExistence type="evidence at transcript level"/>
<dbReference type="AlphaFoldDB" id="U6E9M7"/>
<dbReference type="EMBL" id="HG424909">
    <property type="protein sequence ID" value="CDG58473.1"/>
    <property type="molecule type" value="mRNA"/>
</dbReference>
<reference evidence="2" key="1">
    <citation type="journal article" date="2014" name="Mol. Phylogenet. Evol.">
        <title>Developing nuclear DNA phylogenetic markers in the angiosperm genus Leucadendron (Proteaceae): A next-generation sequencing transcriptomic approach.</title>
        <authorList>
            <person name="Tonnabel J."/>
            <person name="Olivieri I."/>
            <person name="Mignot A."/>
            <person name="Rebelo T."/>
            <person name="Justy F."/>
            <person name="Santoni S."/>
            <person name="Caroli S."/>
            <person name="Saune L."/>
            <person name="Bouchez O."/>
            <person name="Douzery E.J.P."/>
        </authorList>
    </citation>
    <scope>NUCLEOTIDE SEQUENCE</scope>
</reference>
<accession>U6E9M7</accession>
<organism evidence="2">
    <name type="scientific">Mimetes cucullatus</name>
    <dbReference type="NCBI Taxonomy" id="531917"/>
    <lineage>
        <taxon>Eukaryota</taxon>
        <taxon>Viridiplantae</taxon>
        <taxon>Streptophyta</taxon>
        <taxon>Embryophyta</taxon>
        <taxon>Tracheophyta</taxon>
        <taxon>Spermatophyta</taxon>
        <taxon>Magnoliopsida</taxon>
        <taxon>Proteales</taxon>
        <taxon>Proteaceae</taxon>
        <taxon>Mimetes</taxon>
    </lineage>
</organism>
<feature type="signal peptide" evidence="1">
    <location>
        <begin position="1"/>
        <end position="17"/>
    </location>
</feature>